<keyword evidence="4 5" id="KW-0067">ATP-binding</keyword>
<dbReference type="Gene3D" id="3.30.200.20">
    <property type="entry name" value="Phosphorylase Kinase, domain 1"/>
    <property type="match status" value="1"/>
</dbReference>
<name>A0A6M4GRQ8_9PROT</name>
<evidence type="ECO:0000256" key="1">
    <source>
        <dbReference type="ARBA" id="ARBA00022679"/>
    </source>
</evidence>
<dbReference type="PROSITE" id="PS00108">
    <property type="entry name" value="PROTEIN_KINASE_ST"/>
    <property type="match status" value="1"/>
</dbReference>
<dbReference type="InterPro" id="IPR017441">
    <property type="entry name" value="Protein_kinase_ATP_BS"/>
</dbReference>
<keyword evidence="1 7" id="KW-0808">Transferase</keyword>
<evidence type="ECO:0000313" key="8">
    <source>
        <dbReference type="Proteomes" id="UP000501534"/>
    </source>
</evidence>
<keyword evidence="8" id="KW-1185">Reference proteome</keyword>
<evidence type="ECO:0000256" key="2">
    <source>
        <dbReference type="ARBA" id="ARBA00022741"/>
    </source>
</evidence>
<dbReference type="Proteomes" id="UP000501534">
    <property type="component" value="Chromosome"/>
</dbReference>
<dbReference type="InterPro" id="IPR000719">
    <property type="entry name" value="Prot_kinase_dom"/>
</dbReference>
<protein>
    <submittedName>
        <fullName evidence="7">Serine/threonine-protein kinase PknD</fullName>
        <ecNumber evidence="7">2.7.11.1</ecNumber>
    </submittedName>
</protein>
<dbReference type="SMART" id="SM00220">
    <property type="entry name" value="S_TKc"/>
    <property type="match status" value="1"/>
</dbReference>
<dbReference type="GO" id="GO:0005524">
    <property type="term" value="F:ATP binding"/>
    <property type="evidence" value="ECO:0007669"/>
    <property type="project" value="UniProtKB-UniRule"/>
</dbReference>
<evidence type="ECO:0000259" key="6">
    <source>
        <dbReference type="PROSITE" id="PS50011"/>
    </source>
</evidence>
<dbReference type="RefSeq" id="WP_171090192.1">
    <property type="nucleotide sequence ID" value="NZ_CP053069.1"/>
</dbReference>
<dbReference type="Pfam" id="PF00069">
    <property type="entry name" value="Pkinase"/>
    <property type="match status" value="1"/>
</dbReference>
<keyword evidence="2 5" id="KW-0547">Nucleotide-binding</keyword>
<dbReference type="PROSITE" id="PS50011">
    <property type="entry name" value="PROTEIN_KINASE_DOM"/>
    <property type="match status" value="1"/>
</dbReference>
<dbReference type="CDD" id="cd14014">
    <property type="entry name" value="STKc_PknB_like"/>
    <property type="match status" value="1"/>
</dbReference>
<reference evidence="7 8" key="1">
    <citation type="submission" date="2020-04" db="EMBL/GenBank/DDBJ databases">
        <title>Usitatibacter rugosus gen. nov., sp. nov. and Usitatibacter palustris sp. nov., novel members of Usitatibacteraceae fam. nov. within the order Nitrosomonadales isolated from soil.</title>
        <authorList>
            <person name="Huber K.J."/>
            <person name="Neumann-Schaal M."/>
            <person name="Geppert A."/>
            <person name="Luckner M."/>
            <person name="Wanner G."/>
            <person name="Overmann J."/>
        </authorList>
    </citation>
    <scope>NUCLEOTIDE SEQUENCE [LARGE SCALE GENOMIC DNA]</scope>
    <source>
        <strain evidence="7 8">0125_3</strain>
    </source>
</reference>
<proteinExistence type="predicted"/>
<dbReference type="InterPro" id="IPR011009">
    <property type="entry name" value="Kinase-like_dom_sf"/>
</dbReference>
<dbReference type="PANTHER" id="PTHR43289">
    <property type="entry name" value="MITOGEN-ACTIVATED PROTEIN KINASE KINASE KINASE 20-RELATED"/>
    <property type="match status" value="1"/>
</dbReference>
<dbReference type="EC" id="2.7.11.1" evidence="7"/>
<dbReference type="Gene3D" id="1.10.510.10">
    <property type="entry name" value="Transferase(Phosphotransferase) domain 1"/>
    <property type="match status" value="1"/>
</dbReference>
<gene>
    <name evidence="7" type="primary">pknD_6</name>
    <name evidence="7" type="ORF">DSM104443_01060</name>
</gene>
<evidence type="ECO:0000256" key="3">
    <source>
        <dbReference type="ARBA" id="ARBA00022777"/>
    </source>
</evidence>
<dbReference type="GO" id="GO:0004674">
    <property type="term" value="F:protein serine/threonine kinase activity"/>
    <property type="evidence" value="ECO:0007669"/>
    <property type="project" value="UniProtKB-EC"/>
</dbReference>
<evidence type="ECO:0000256" key="4">
    <source>
        <dbReference type="ARBA" id="ARBA00022840"/>
    </source>
</evidence>
<sequence length="847" mass="91547">MISRELWLQVEPLLTAALEMPESERGVWLHDLEATRPEAAVLLRKLLDADRRAVRDRSLETVPKLAPAPAWSSPHAAGARIGPFELVRLLGHGGMGEVWLARQADGRVERDVALKLPAMNQHGETWRERFRRERDILAKLEHPNIARLYDAGVTDAGQPWFAMEYVEGLSLSDHVAARSLSMAERLGLFRQVLAAVAHAHRHLVVHRDLKPANILVSASGPVKLLDFGIAKLIGEDEGSAEPGDLTRLGGRVMTLRYAAPEQVAAGVITTATDIYALGVVLHELLTGLSPYRAVRAGRTLTEVMLLQEEIALPSTLAISGPLPHRVSGDLDAIILKALRRDPVARYASVELFDQDVLAHLERRPVKARAGTWRYLAGRFAVRHKLPLALAAAVMVTMGAGLFLAERERRVAVAEKARAEKHFASVRKLANSFVFDVHDEIENLAGSLKARQTLVGTAVQYLDSLAGEGTDDPELALEVARSYRKLAEIQGDSRGGHLGDAVGARRNAEKAASLLAAVEAREPDNIRVLREHRVLALFLGRLMLEGGDAAGVKQTEKAAGFAEKITRLPGAELADRRNLGATLAEYGGILAVVKDDPVAASAQLARATEVLEALVRENPADLASRGRLAYAYERSAIAAEISGEARLPQAIALFEKSIATTEALARDEPDSEFHRQTLAKRYNSTARTMLKAGDVNGARVLSDRALVLVDALVAADARNAGNASIRAGALATASEIEYRGARYEKAIEFARASIAADAKLPASLRAGLIVRENVVGAMWMLAASNCALARLPDQASARRADLLKEARTLLAASRAFKQELVDRGIDAREASRAIGEIEAQVKACDAVA</sequence>
<organism evidence="7 8">
    <name type="scientific">Usitatibacter rugosus</name>
    <dbReference type="NCBI Taxonomy" id="2732067"/>
    <lineage>
        <taxon>Bacteria</taxon>
        <taxon>Pseudomonadati</taxon>
        <taxon>Pseudomonadota</taxon>
        <taxon>Betaproteobacteria</taxon>
        <taxon>Nitrosomonadales</taxon>
        <taxon>Usitatibacteraceae</taxon>
        <taxon>Usitatibacter</taxon>
    </lineage>
</organism>
<dbReference type="KEGG" id="uru:DSM104443_01060"/>
<keyword evidence="3 7" id="KW-0418">Kinase</keyword>
<evidence type="ECO:0000313" key="7">
    <source>
        <dbReference type="EMBL" id="QJR10009.1"/>
    </source>
</evidence>
<dbReference type="SUPFAM" id="SSF56112">
    <property type="entry name" value="Protein kinase-like (PK-like)"/>
    <property type="match status" value="1"/>
</dbReference>
<evidence type="ECO:0000256" key="5">
    <source>
        <dbReference type="PROSITE-ProRule" id="PRU10141"/>
    </source>
</evidence>
<dbReference type="EMBL" id="CP053069">
    <property type="protein sequence ID" value="QJR10009.1"/>
    <property type="molecule type" value="Genomic_DNA"/>
</dbReference>
<dbReference type="AlphaFoldDB" id="A0A6M4GRQ8"/>
<accession>A0A6M4GRQ8</accession>
<dbReference type="PANTHER" id="PTHR43289:SF34">
    <property type="entry name" value="SERINE_THREONINE-PROTEIN KINASE YBDM-RELATED"/>
    <property type="match status" value="1"/>
</dbReference>
<dbReference type="InterPro" id="IPR008271">
    <property type="entry name" value="Ser/Thr_kinase_AS"/>
</dbReference>
<feature type="binding site" evidence="5">
    <location>
        <position position="115"/>
    </location>
    <ligand>
        <name>ATP</name>
        <dbReference type="ChEBI" id="CHEBI:30616"/>
    </ligand>
</feature>
<feature type="domain" description="Protein kinase" evidence="6">
    <location>
        <begin position="84"/>
        <end position="357"/>
    </location>
</feature>
<dbReference type="PROSITE" id="PS00107">
    <property type="entry name" value="PROTEIN_KINASE_ATP"/>
    <property type="match status" value="1"/>
</dbReference>